<dbReference type="GO" id="GO:0008234">
    <property type="term" value="F:cysteine-type peptidase activity"/>
    <property type="evidence" value="ECO:0007669"/>
    <property type="project" value="UniProtKB-KW"/>
</dbReference>
<evidence type="ECO:0000256" key="7">
    <source>
        <dbReference type="SAM" id="SignalP"/>
    </source>
</evidence>
<evidence type="ECO:0000259" key="9">
    <source>
        <dbReference type="SMART" id="SM00848"/>
    </source>
</evidence>
<keyword evidence="6" id="KW-1015">Disulfide bond</keyword>
<keyword evidence="3" id="KW-0378">Hydrolase</keyword>
<feature type="chain" id="PRO_5040199541" evidence="7">
    <location>
        <begin position="19"/>
        <end position="322"/>
    </location>
</feature>
<dbReference type="InterPro" id="IPR013128">
    <property type="entry name" value="Peptidase_C1A"/>
</dbReference>
<evidence type="ECO:0000256" key="4">
    <source>
        <dbReference type="ARBA" id="ARBA00022807"/>
    </source>
</evidence>
<keyword evidence="7" id="KW-0732">Signal</keyword>
<evidence type="ECO:0000313" key="11">
    <source>
        <dbReference type="Proteomes" id="UP001153636"/>
    </source>
</evidence>
<evidence type="ECO:0000313" key="10">
    <source>
        <dbReference type="EMBL" id="CAH1105405.1"/>
    </source>
</evidence>
<dbReference type="OrthoDB" id="10253408at2759"/>
<dbReference type="PROSITE" id="PS00139">
    <property type="entry name" value="THIOL_PROTEASE_CYS"/>
    <property type="match status" value="1"/>
</dbReference>
<dbReference type="Gene3D" id="3.90.70.10">
    <property type="entry name" value="Cysteine proteinases"/>
    <property type="match status" value="1"/>
</dbReference>
<comment type="similarity">
    <text evidence="1">Belongs to the peptidase C1 family.</text>
</comment>
<protein>
    <submittedName>
        <fullName evidence="10">Uncharacterized protein</fullName>
    </submittedName>
</protein>
<proteinExistence type="inferred from homology"/>
<dbReference type="InterPro" id="IPR013201">
    <property type="entry name" value="Prot_inhib_I29"/>
</dbReference>
<dbReference type="FunFam" id="3.90.70.10:FF:000332">
    <property type="entry name" value="Cathepsin L1"/>
    <property type="match status" value="1"/>
</dbReference>
<organism evidence="10 11">
    <name type="scientific">Psylliodes chrysocephalus</name>
    <dbReference type="NCBI Taxonomy" id="3402493"/>
    <lineage>
        <taxon>Eukaryota</taxon>
        <taxon>Metazoa</taxon>
        <taxon>Ecdysozoa</taxon>
        <taxon>Arthropoda</taxon>
        <taxon>Hexapoda</taxon>
        <taxon>Insecta</taxon>
        <taxon>Pterygota</taxon>
        <taxon>Neoptera</taxon>
        <taxon>Endopterygota</taxon>
        <taxon>Coleoptera</taxon>
        <taxon>Polyphaga</taxon>
        <taxon>Cucujiformia</taxon>
        <taxon>Chrysomeloidea</taxon>
        <taxon>Chrysomelidae</taxon>
        <taxon>Galerucinae</taxon>
        <taxon>Alticini</taxon>
        <taxon>Psylliodes</taxon>
    </lineage>
</organism>
<evidence type="ECO:0000256" key="1">
    <source>
        <dbReference type="ARBA" id="ARBA00008455"/>
    </source>
</evidence>
<evidence type="ECO:0000256" key="2">
    <source>
        <dbReference type="ARBA" id="ARBA00022670"/>
    </source>
</evidence>
<feature type="domain" description="Peptidase C1A papain C-terminal" evidence="8">
    <location>
        <begin position="111"/>
        <end position="322"/>
    </location>
</feature>
<dbReference type="SMART" id="SM00645">
    <property type="entry name" value="Pept_C1"/>
    <property type="match status" value="1"/>
</dbReference>
<feature type="domain" description="Cathepsin propeptide inhibitor" evidence="9">
    <location>
        <begin position="24"/>
        <end position="84"/>
    </location>
</feature>
<keyword evidence="2" id="KW-0645">Protease</keyword>
<dbReference type="GO" id="GO:0006508">
    <property type="term" value="P:proteolysis"/>
    <property type="evidence" value="ECO:0007669"/>
    <property type="project" value="UniProtKB-KW"/>
</dbReference>
<sequence>MRCLYCLIFICFLHEIRGTAEHEWEKFKIEYRKSYKTKKDEREHFEHFKENLDVINSHNKLYEEGKVTYKKGITKFADLTDEEFVRKYRFDKRSTKIYTDEPEYELKTENSSDHFDWREKGAVTKVKNQDTCGACWIFASVGALEGLYFRKTNKSIVLSEQNLMDCISNHTCLGGWPGEVFKYIYMGKGINAEEDYVSNVKQKRCNYQKSKNVPISFIGADYVENNEEALKKALVEYGPIVLCIYAGEKWKLYKSGVWYERECSDIPNHAVLLVGYGSENGHDYWLIKNSHSEDWGEKGYMKIARNKHRNYCSITRFAIFVK</sequence>
<reference evidence="10" key="1">
    <citation type="submission" date="2022-01" db="EMBL/GenBank/DDBJ databases">
        <authorList>
            <person name="King R."/>
        </authorList>
    </citation>
    <scope>NUCLEOTIDE SEQUENCE</scope>
</reference>
<evidence type="ECO:0000256" key="6">
    <source>
        <dbReference type="ARBA" id="ARBA00023157"/>
    </source>
</evidence>
<evidence type="ECO:0000256" key="3">
    <source>
        <dbReference type="ARBA" id="ARBA00022801"/>
    </source>
</evidence>
<dbReference type="CDD" id="cd02248">
    <property type="entry name" value="Peptidase_C1A"/>
    <property type="match status" value="1"/>
</dbReference>
<dbReference type="EMBL" id="OV651831">
    <property type="protein sequence ID" value="CAH1105405.1"/>
    <property type="molecule type" value="Genomic_DNA"/>
</dbReference>
<keyword evidence="11" id="KW-1185">Reference proteome</keyword>
<dbReference type="InterPro" id="IPR000169">
    <property type="entry name" value="Pept_cys_AS"/>
</dbReference>
<dbReference type="InterPro" id="IPR039417">
    <property type="entry name" value="Peptidase_C1A_papain-like"/>
</dbReference>
<dbReference type="Pfam" id="PF00112">
    <property type="entry name" value="Peptidase_C1"/>
    <property type="match status" value="1"/>
</dbReference>
<dbReference type="InterPro" id="IPR000668">
    <property type="entry name" value="Peptidase_C1A_C"/>
</dbReference>
<name>A0A9P0CSU8_9CUCU</name>
<feature type="signal peptide" evidence="7">
    <location>
        <begin position="1"/>
        <end position="18"/>
    </location>
</feature>
<accession>A0A9P0CSU8</accession>
<dbReference type="SUPFAM" id="SSF54001">
    <property type="entry name" value="Cysteine proteinases"/>
    <property type="match status" value="1"/>
</dbReference>
<keyword evidence="4" id="KW-0788">Thiol protease</keyword>
<evidence type="ECO:0000259" key="8">
    <source>
        <dbReference type="SMART" id="SM00645"/>
    </source>
</evidence>
<evidence type="ECO:0000256" key="5">
    <source>
        <dbReference type="ARBA" id="ARBA00023145"/>
    </source>
</evidence>
<dbReference type="InterPro" id="IPR038765">
    <property type="entry name" value="Papain-like_cys_pep_sf"/>
</dbReference>
<gene>
    <name evidence="10" type="ORF">PSYICH_LOCUS6317</name>
</gene>
<dbReference type="PRINTS" id="PR00705">
    <property type="entry name" value="PAPAIN"/>
</dbReference>
<dbReference type="SMART" id="SM00848">
    <property type="entry name" value="Inhibitor_I29"/>
    <property type="match status" value="1"/>
</dbReference>
<dbReference type="PANTHER" id="PTHR12411">
    <property type="entry name" value="CYSTEINE PROTEASE FAMILY C1-RELATED"/>
    <property type="match status" value="1"/>
</dbReference>
<keyword evidence="5" id="KW-0865">Zymogen</keyword>
<dbReference type="AlphaFoldDB" id="A0A9P0CSU8"/>
<dbReference type="Proteomes" id="UP001153636">
    <property type="component" value="Chromosome 19"/>
</dbReference>
<dbReference type="Pfam" id="PF08246">
    <property type="entry name" value="Inhibitor_I29"/>
    <property type="match status" value="1"/>
</dbReference>